<keyword evidence="2" id="KW-0472">Membrane</keyword>
<feature type="transmembrane region" description="Helical" evidence="2">
    <location>
        <begin position="12"/>
        <end position="34"/>
    </location>
</feature>
<feature type="transmembrane region" description="Helical" evidence="2">
    <location>
        <begin position="40"/>
        <end position="58"/>
    </location>
</feature>
<name>A0ABW4JGS1_9BACL</name>
<feature type="transmembrane region" description="Helical" evidence="2">
    <location>
        <begin position="67"/>
        <end position="87"/>
    </location>
</feature>
<keyword evidence="4" id="KW-1185">Reference proteome</keyword>
<accession>A0ABW4JGS1</accession>
<reference evidence="4" key="1">
    <citation type="journal article" date="2019" name="Int. J. Syst. Evol. Microbiol.">
        <title>The Global Catalogue of Microorganisms (GCM) 10K type strain sequencing project: providing services to taxonomists for standard genome sequencing and annotation.</title>
        <authorList>
            <consortium name="The Broad Institute Genomics Platform"/>
            <consortium name="The Broad Institute Genome Sequencing Center for Infectious Disease"/>
            <person name="Wu L."/>
            <person name="Ma J."/>
        </authorList>
    </citation>
    <scope>NUCLEOTIDE SEQUENCE [LARGE SCALE GENOMIC DNA]</scope>
    <source>
        <strain evidence="4">CGMCC 1.12286</strain>
    </source>
</reference>
<feature type="compositionally biased region" description="Basic residues" evidence="1">
    <location>
        <begin position="153"/>
        <end position="167"/>
    </location>
</feature>
<dbReference type="RefSeq" id="WP_377942850.1">
    <property type="nucleotide sequence ID" value="NZ_JBHUCX010000024.1"/>
</dbReference>
<gene>
    <name evidence="3" type="ORF">ACFSB2_09765</name>
</gene>
<protein>
    <recommendedName>
        <fullName evidence="5">Membrane protein YphA (DoxX/SURF4 family)</fullName>
    </recommendedName>
</protein>
<keyword evidence="2" id="KW-0812">Transmembrane</keyword>
<comment type="caution">
    <text evidence="3">The sequence shown here is derived from an EMBL/GenBank/DDBJ whole genome shotgun (WGS) entry which is preliminary data.</text>
</comment>
<evidence type="ECO:0000256" key="1">
    <source>
        <dbReference type="SAM" id="MobiDB-lite"/>
    </source>
</evidence>
<feature type="transmembrane region" description="Helical" evidence="2">
    <location>
        <begin position="99"/>
        <end position="119"/>
    </location>
</feature>
<feature type="compositionally biased region" description="Basic and acidic residues" evidence="1">
    <location>
        <begin position="132"/>
        <end position="150"/>
    </location>
</feature>
<feature type="region of interest" description="Disordered" evidence="1">
    <location>
        <begin position="132"/>
        <end position="167"/>
    </location>
</feature>
<dbReference type="EMBL" id="JBHUCX010000024">
    <property type="protein sequence ID" value="MFD1674979.1"/>
    <property type="molecule type" value="Genomic_DNA"/>
</dbReference>
<evidence type="ECO:0000256" key="2">
    <source>
        <dbReference type="SAM" id="Phobius"/>
    </source>
</evidence>
<sequence length="167" mass="19551">MERRAQQGIWHGWYWRFGSVTVIVLAILEIVAFYLSKGHYSFIMSGEFAMFVSALLVVQRAKQHRTLNVLIAVLATYIINLIFQLTLDYAGSMHYGVRSFIQQNAVIGFIGILFCVIYARTTAWSDKRRRQVDEKRREKQATTEETHEMVQQRVHRVKKKRGRGKRN</sequence>
<proteinExistence type="predicted"/>
<evidence type="ECO:0008006" key="5">
    <source>
        <dbReference type="Google" id="ProtNLM"/>
    </source>
</evidence>
<evidence type="ECO:0000313" key="4">
    <source>
        <dbReference type="Proteomes" id="UP001597079"/>
    </source>
</evidence>
<organism evidence="3 4">
    <name type="scientific">Alicyclobacillus fodiniaquatilis</name>
    <dbReference type="NCBI Taxonomy" id="1661150"/>
    <lineage>
        <taxon>Bacteria</taxon>
        <taxon>Bacillati</taxon>
        <taxon>Bacillota</taxon>
        <taxon>Bacilli</taxon>
        <taxon>Bacillales</taxon>
        <taxon>Alicyclobacillaceae</taxon>
        <taxon>Alicyclobacillus</taxon>
    </lineage>
</organism>
<dbReference type="Proteomes" id="UP001597079">
    <property type="component" value="Unassembled WGS sequence"/>
</dbReference>
<keyword evidence="2" id="KW-1133">Transmembrane helix</keyword>
<evidence type="ECO:0000313" key="3">
    <source>
        <dbReference type="EMBL" id="MFD1674979.1"/>
    </source>
</evidence>